<dbReference type="STRING" id="1432307.W9C6X8"/>
<protein>
    <recommendedName>
        <fullName evidence="1">NmrA-like domain-containing protein</fullName>
    </recommendedName>
</protein>
<feature type="domain" description="NmrA-like" evidence="1">
    <location>
        <begin position="2"/>
        <end position="91"/>
    </location>
</feature>
<name>W9C6X8_SCLBF</name>
<keyword evidence="3" id="KW-1185">Reference proteome</keyword>
<dbReference type="GO" id="GO:0004029">
    <property type="term" value="F:aldehyde dehydrogenase (NAD+) activity"/>
    <property type="evidence" value="ECO:0007669"/>
    <property type="project" value="TreeGrafter"/>
</dbReference>
<dbReference type="EMBL" id="AYSA01000491">
    <property type="protein sequence ID" value="ESZ91498.1"/>
    <property type="molecule type" value="Genomic_DNA"/>
</dbReference>
<evidence type="ECO:0000313" key="2">
    <source>
        <dbReference type="EMBL" id="ESZ91498.1"/>
    </source>
</evidence>
<dbReference type="Pfam" id="PF05368">
    <property type="entry name" value="NmrA"/>
    <property type="match status" value="1"/>
</dbReference>
<proteinExistence type="predicted"/>
<dbReference type="PANTHER" id="PTHR48079">
    <property type="entry name" value="PROTEIN YEEZ"/>
    <property type="match status" value="1"/>
</dbReference>
<evidence type="ECO:0000313" key="3">
    <source>
        <dbReference type="Proteomes" id="UP000019487"/>
    </source>
</evidence>
<accession>W9C6X8</accession>
<dbReference type="Proteomes" id="UP000019487">
    <property type="component" value="Unassembled WGS sequence"/>
</dbReference>
<dbReference type="PANTHER" id="PTHR48079:SF6">
    <property type="entry name" value="NAD(P)-BINDING DOMAIN-CONTAINING PROTEIN-RELATED"/>
    <property type="match status" value="1"/>
</dbReference>
<dbReference type="OrthoDB" id="2130169at2759"/>
<evidence type="ECO:0000259" key="1">
    <source>
        <dbReference type="Pfam" id="PF05368"/>
    </source>
</evidence>
<dbReference type="GO" id="GO:0005737">
    <property type="term" value="C:cytoplasm"/>
    <property type="evidence" value="ECO:0007669"/>
    <property type="project" value="TreeGrafter"/>
</dbReference>
<dbReference type="InterPro" id="IPR008030">
    <property type="entry name" value="NmrA-like"/>
</dbReference>
<sequence length="337" mass="36285">MSKIFLIGATGHIGGAVLDLVYPKYPNAEIKALVRDEKKGEVLVGKYPRVKVVIGDFKTLDILTREAKEADLVINAGPDHEEDIAITAILAGLANHSPKTYYIHTSGAALVWDSPDGTQPGTKIWDDVIDIQGLKSFPSTTVHATTDALVFAAAPDTNVAIISPTVVYGLSPSSIHPTPITLPPLIDVLTKLNSGFTLNTGVNVQGYIHVLDLAQIYLLLIDDALKNPSSADPKKWGPESYYFGASEDLSFKEYMTYLVSHLSAAPYNLIQDSIKQLALPDAIEVVGLLSAYYFGTYVRVASTRAKDVLGWVAKEKLVGEGLGEVLAIYFKGKNGGV</sequence>
<dbReference type="InterPro" id="IPR051783">
    <property type="entry name" value="NAD(P)-dependent_oxidoreduct"/>
</dbReference>
<gene>
    <name evidence="2" type="ORF">SBOR_8127</name>
</gene>
<dbReference type="Gene3D" id="3.40.50.720">
    <property type="entry name" value="NAD(P)-binding Rossmann-like Domain"/>
    <property type="match status" value="1"/>
</dbReference>
<dbReference type="HOGENOM" id="CLU_007383_12_2_1"/>
<dbReference type="InterPro" id="IPR036291">
    <property type="entry name" value="NAD(P)-bd_dom_sf"/>
</dbReference>
<comment type="caution">
    <text evidence="2">The sequence shown here is derived from an EMBL/GenBank/DDBJ whole genome shotgun (WGS) entry which is preliminary data.</text>
</comment>
<dbReference type="SUPFAM" id="SSF51735">
    <property type="entry name" value="NAD(P)-binding Rossmann-fold domains"/>
    <property type="match status" value="1"/>
</dbReference>
<dbReference type="AlphaFoldDB" id="W9C6X8"/>
<organism evidence="2 3">
    <name type="scientific">Sclerotinia borealis (strain F-4128)</name>
    <dbReference type="NCBI Taxonomy" id="1432307"/>
    <lineage>
        <taxon>Eukaryota</taxon>
        <taxon>Fungi</taxon>
        <taxon>Dikarya</taxon>
        <taxon>Ascomycota</taxon>
        <taxon>Pezizomycotina</taxon>
        <taxon>Leotiomycetes</taxon>
        <taxon>Helotiales</taxon>
        <taxon>Sclerotiniaceae</taxon>
        <taxon>Sclerotinia</taxon>
    </lineage>
</organism>
<reference evidence="2 3" key="1">
    <citation type="journal article" date="2014" name="Genome Announc.">
        <title>Draft genome sequence of Sclerotinia borealis, a psychrophilic plant pathogenic fungus.</title>
        <authorList>
            <person name="Mardanov A.V."/>
            <person name="Beletsky A.V."/>
            <person name="Kadnikov V.V."/>
            <person name="Ignatov A.N."/>
            <person name="Ravin N.V."/>
        </authorList>
    </citation>
    <scope>NUCLEOTIDE SEQUENCE [LARGE SCALE GENOMIC DNA]</scope>
    <source>
        <strain evidence="3">F-4157</strain>
    </source>
</reference>